<keyword evidence="3" id="KW-1185">Reference proteome</keyword>
<evidence type="ECO:0008006" key="4">
    <source>
        <dbReference type="Google" id="ProtNLM"/>
    </source>
</evidence>
<evidence type="ECO:0000313" key="2">
    <source>
        <dbReference type="EMBL" id="GCE00825.1"/>
    </source>
</evidence>
<feature type="signal peptide" evidence="1">
    <location>
        <begin position="1"/>
        <end position="31"/>
    </location>
</feature>
<organism evidence="2 3">
    <name type="scientific">Embleya hyalina</name>
    <dbReference type="NCBI Taxonomy" id="516124"/>
    <lineage>
        <taxon>Bacteria</taxon>
        <taxon>Bacillati</taxon>
        <taxon>Actinomycetota</taxon>
        <taxon>Actinomycetes</taxon>
        <taxon>Kitasatosporales</taxon>
        <taxon>Streptomycetaceae</taxon>
        <taxon>Embleya</taxon>
    </lineage>
</organism>
<dbReference type="AlphaFoldDB" id="A0A401Z1R4"/>
<comment type="caution">
    <text evidence="2">The sequence shown here is derived from an EMBL/GenBank/DDBJ whole genome shotgun (WGS) entry which is preliminary data.</text>
</comment>
<gene>
    <name evidence="2" type="ORF">EHYA_08551</name>
</gene>
<name>A0A401Z1R4_9ACTN</name>
<feature type="chain" id="PRO_5018984477" description="Secreted protein" evidence="1">
    <location>
        <begin position="32"/>
        <end position="136"/>
    </location>
</feature>
<evidence type="ECO:0000256" key="1">
    <source>
        <dbReference type="SAM" id="SignalP"/>
    </source>
</evidence>
<dbReference type="RefSeq" id="WP_126642513.1">
    <property type="nucleotide sequence ID" value="NZ_BIFH01000042.1"/>
</dbReference>
<dbReference type="OrthoDB" id="3296965at2"/>
<evidence type="ECO:0000313" key="3">
    <source>
        <dbReference type="Proteomes" id="UP000286931"/>
    </source>
</evidence>
<dbReference type="EMBL" id="BIFH01000042">
    <property type="protein sequence ID" value="GCE00825.1"/>
    <property type="molecule type" value="Genomic_DNA"/>
</dbReference>
<accession>A0A401Z1R4</accession>
<protein>
    <recommendedName>
        <fullName evidence="4">Secreted protein</fullName>
    </recommendedName>
</protein>
<proteinExistence type="predicted"/>
<reference evidence="2 3" key="1">
    <citation type="submission" date="2018-12" db="EMBL/GenBank/DDBJ databases">
        <title>Draft genome sequence of Embleya hyalina NBRC 13850T.</title>
        <authorList>
            <person name="Komaki H."/>
            <person name="Hosoyama A."/>
            <person name="Kimura A."/>
            <person name="Ichikawa N."/>
            <person name="Tamura T."/>
        </authorList>
    </citation>
    <scope>NUCLEOTIDE SEQUENCE [LARGE SCALE GENOMIC DNA]</scope>
    <source>
        <strain evidence="2 3">NBRC 13850</strain>
    </source>
</reference>
<sequence length="136" mass="14754">MHRITKRVATTVGAAVAALATSVAFGTSAEAAGNTVYSVTNPTGDAKAQFVSNGDDFILFDLNQKDAYGVVLDVQVKYGSNPYQHFTNKYYSGAGYGWLPYSYDFVEGRLIRFRVCLQKGVGAKWESCSGWRTATA</sequence>
<dbReference type="Proteomes" id="UP000286931">
    <property type="component" value="Unassembled WGS sequence"/>
</dbReference>
<keyword evidence="1" id="KW-0732">Signal</keyword>